<accession>A0A9D1UPC8</accession>
<organism evidence="4 5">
    <name type="scientific">Candidatus Corynebacterium gallistercoris</name>
    <dbReference type="NCBI Taxonomy" id="2838530"/>
    <lineage>
        <taxon>Bacteria</taxon>
        <taxon>Bacillati</taxon>
        <taxon>Actinomycetota</taxon>
        <taxon>Actinomycetes</taxon>
        <taxon>Mycobacteriales</taxon>
        <taxon>Corynebacteriaceae</taxon>
        <taxon>Corynebacterium</taxon>
    </lineage>
</organism>
<proteinExistence type="predicted"/>
<evidence type="ECO:0000313" key="4">
    <source>
        <dbReference type="EMBL" id="HIW95142.1"/>
    </source>
</evidence>
<dbReference type="Gene3D" id="3.40.50.1100">
    <property type="match status" value="1"/>
</dbReference>
<dbReference type="SUPFAM" id="SSF53686">
    <property type="entry name" value="Tryptophan synthase beta subunit-like PLP-dependent enzymes"/>
    <property type="match status" value="1"/>
</dbReference>
<comment type="cofactor">
    <cofactor evidence="1">
        <name>pyridoxal 5'-phosphate</name>
        <dbReference type="ChEBI" id="CHEBI:597326"/>
    </cofactor>
</comment>
<reference evidence="4" key="2">
    <citation type="submission" date="2021-04" db="EMBL/GenBank/DDBJ databases">
        <authorList>
            <person name="Gilroy R."/>
        </authorList>
    </citation>
    <scope>NUCLEOTIDE SEQUENCE</scope>
    <source>
        <strain evidence="4">4376</strain>
    </source>
</reference>
<gene>
    <name evidence="4" type="ORF">H9867_01435</name>
</gene>
<dbReference type="AlphaFoldDB" id="A0A9D1UPC8"/>
<keyword evidence="2" id="KW-0663">Pyridoxal phosphate</keyword>
<dbReference type="Pfam" id="PF00291">
    <property type="entry name" value="PALP"/>
    <property type="match status" value="1"/>
</dbReference>
<evidence type="ECO:0000313" key="5">
    <source>
        <dbReference type="Proteomes" id="UP000824189"/>
    </source>
</evidence>
<reference evidence="4" key="1">
    <citation type="journal article" date="2021" name="PeerJ">
        <title>Extensive microbial diversity within the chicken gut microbiome revealed by metagenomics and culture.</title>
        <authorList>
            <person name="Gilroy R."/>
            <person name="Ravi A."/>
            <person name="Getino M."/>
            <person name="Pursley I."/>
            <person name="Horton D.L."/>
            <person name="Alikhan N.F."/>
            <person name="Baker D."/>
            <person name="Gharbi K."/>
            <person name="Hall N."/>
            <person name="Watson M."/>
            <person name="Adriaenssens E.M."/>
            <person name="Foster-Nyarko E."/>
            <person name="Jarju S."/>
            <person name="Secka A."/>
            <person name="Antonio M."/>
            <person name="Oren A."/>
            <person name="Chaudhuri R.R."/>
            <person name="La Ragione R."/>
            <person name="Hildebrand F."/>
            <person name="Pallen M.J."/>
        </authorList>
    </citation>
    <scope>NUCLEOTIDE SEQUENCE</scope>
    <source>
        <strain evidence="4">4376</strain>
    </source>
</reference>
<dbReference type="EMBL" id="DXFZ01000020">
    <property type="protein sequence ID" value="HIW95142.1"/>
    <property type="molecule type" value="Genomic_DNA"/>
</dbReference>
<feature type="non-terminal residue" evidence="4">
    <location>
        <position position="53"/>
    </location>
</feature>
<evidence type="ECO:0000256" key="1">
    <source>
        <dbReference type="ARBA" id="ARBA00001933"/>
    </source>
</evidence>
<dbReference type="InterPro" id="IPR036052">
    <property type="entry name" value="TrpB-like_PALP_sf"/>
</dbReference>
<feature type="domain" description="Tryptophan synthase beta chain-like PALP" evidence="3">
    <location>
        <begin position="15"/>
        <end position="53"/>
    </location>
</feature>
<dbReference type="Proteomes" id="UP000824189">
    <property type="component" value="Unassembled WGS sequence"/>
</dbReference>
<dbReference type="GO" id="GO:1901605">
    <property type="term" value="P:alpha-amino acid metabolic process"/>
    <property type="evidence" value="ECO:0007669"/>
    <property type="project" value="UniProtKB-ARBA"/>
</dbReference>
<dbReference type="InterPro" id="IPR001926">
    <property type="entry name" value="TrpB-like_PALP"/>
</dbReference>
<evidence type="ECO:0000259" key="3">
    <source>
        <dbReference type="Pfam" id="PF00291"/>
    </source>
</evidence>
<comment type="caution">
    <text evidence="4">The sequence shown here is derived from an EMBL/GenBank/DDBJ whole genome shotgun (WGS) entry which is preliminary data.</text>
</comment>
<name>A0A9D1UPC8_9CORY</name>
<sequence>MYRDHMPFAKDWEPVTLNEGGTPLLRANYLSERTGCDVYLKIEGANPTGSFKD</sequence>
<protein>
    <submittedName>
        <fullName evidence="4">Pyridoxal-phosphate dependent enzyme</fullName>
    </submittedName>
</protein>
<evidence type="ECO:0000256" key="2">
    <source>
        <dbReference type="ARBA" id="ARBA00022898"/>
    </source>
</evidence>